<dbReference type="PANTHER" id="PTHR43685:SF5">
    <property type="entry name" value="GLYCOSYLTRANSFERASE EPSE-RELATED"/>
    <property type="match status" value="1"/>
</dbReference>
<dbReference type="OrthoDB" id="9815829at2"/>
<comment type="similarity">
    <text evidence="1">Belongs to the glycosyltransferase 2 family.</text>
</comment>
<name>A0A1M5AP42_9CLOT</name>
<evidence type="ECO:0000256" key="3">
    <source>
        <dbReference type="ARBA" id="ARBA00022679"/>
    </source>
</evidence>
<dbReference type="EMBL" id="FQVI01000021">
    <property type="protein sequence ID" value="SHF32033.1"/>
    <property type="molecule type" value="Genomic_DNA"/>
</dbReference>
<feature type="domain" description="Glycosyltransferase 2-like" evidence="5">
    <location>
        <begin position="6"/>
        <end position="169"/>
    </location>
</feature>
<dbReference type="PANTHER" id="PTHR43685">
    <property type="entry name" value="GLYCOSYLTRANSFERASE"/>
    <property type="match status" value="1"/>
</dbReference>
<dbReference type="SUPFAM" id="SSF53448">
    <property type="entry name" value="Nucleotide-diphospho-sugar transferases"/>
    <property type="match status" value="1"/>
</dbReference>
<keyword evidence="2" id="KW-0328">Glycosyltransferase</keyword>
<evidence type="ECO:0000256" key="4">
    <source>
        <dbReference type="SAM" id="Phobius"/>
    </source>
</evidence>
<evidence type="ECO:0000256" key="1">
    <source>
        <dbReference type="ARBA" id="ARBA00006739"/>
    </source>
</evidence>
<sequence length="271" mass="31688">MIENYSVLMSVYKKEKPEFLKESIDSILNQTRKTDDFCLVCDGPLTEGLYKIVDDYTTRYPDIFHVIYLEKNLGLGKALNIGIGECRNSVIARMDSDDIAFAERCERQLNLIQKGYDVISGTVIEFEGDTANQISQRKLPENDAQIRKFAKKRNPFNHPCVMYKKEAVEAAGGYLHCLWFEDYYLWVRMIMNGAKCYNIQSPILYMRAGEDLYQRRGGTDYLKAMVSFKWKLREMGFYSWIDFLYSMGGHFIVCIMPNSLRSKVYKRFLRK</sequence>
<reference evidence="6 7" key="1">
    <citation type="submission" date="2016-11" db="EMBL/GenBank/DDBJ databases">
        <authorList>
            <person name="Jaros S."/>
            <person name="Januszkiewicz K."/>
            <person name="Wedrychowicz H."/>
        </authorList>
    </citation>
    <scope>NUCLEOTIDE SEQUENCE [LARGE SCALE GENOMIC DNA]</scope>
    <source>
        <strain evidence="6 7">DSM 17459</strain>
    </source>
</reference>
<keyword evidence="7" id="KW-1185">Reference proteome</keyword>
<accession>A0A1M5AP42</accession>
<keyword evidence="3 6" id="KW-0808">Transferase</keyword>
<evidence type="ECO:0000313" key="7">
    <source>
        <dbReference type="Proteomes" id="UP000184245"/>
    </source>
</evidence>
<dbReference type="AlphaFoldDB" id="A0A1M5AP42"/>
<dbReference type="Gene3D" id="3.90.550.10">
    <property type="entry name" value="Spore Coat Polysaccharide Biosynthesis Protein SpsA, Chain A"/>
    <property type="match status" value="1"/>
</dbReference>
<dbReference type="Pfam" id="PF00535">
    <property type="entry name" value="Glycos_transf_2"/>
    <property type="match status" value="1"/>
</dbReference>
<evidence type="ECO:0000313" key="6">
    <source>
        <dbReference type="EMBL" id="SHF32033.1"/>
    </source>
</evidence>
<dbReference type="Proteomes" id="UP000184245">
    <property type="component" value="Unassembled WGS sequence"/>
</dbReference>
<dbReference type="GO" id="GO:0016757">
    <property type="term" value="F:glycosyltransferase activity"/>
    <property type="evidence" value="ECO:0007669"/>
    <property type="project" value="UniProtKB-KW"/>
</dbReference>
<dbReference type="STRING" id="1122155.SAMN02745158_03283"/>
<keyword evidence="4" id="KW-0812">Transmembrane</keyword>
<organism evidence="6 7">
    <name type="scientific">Lactonifactor longoviformis DSM 17459</name>
    <dbReference type="NCBI Taxonomy" id="1122155"/>
    <lineage>
        <taxon>Bacteria</taxon>
        <taxon>Bacillati</taxon>
        <taxon>Bacillota</taxon>
        <taxon>Clostridia</taxon>
        <taxon>Eubacteriales</taxon>
        <taxon>Clostridiaceae</taxon>
        <taxon>Lactonifactor</taxon>
    </lineage>
</organism>
<keyword evidence="4" id="KW-0472">Membrane</keyword>
<dbReference type="InterPro" id="IPR029044">
    <property type="entry name" value="Nucleotide-diphossugar_trans"/>
</dbReference>
<proteinExistence type="inferred from homology"/>
<evidence type="ECO:0000259" key="5">
    <source>
        <dbReference type="Pfam" id="PF00535"/>
    </source>
</evidence>
<dbReference type="InterPro" id="IPR050834">
    <property type="entry name" value="Glycosyltransf_2"/>
</dbReference>
<feature type="transmembrane region" description="Helical" evidence="4">
    <location>
        <begin position="237"/>
        <end position="260"/>
    </location>
</feature>
<gene>
    <name evidence="6" type="ORF">SAMN02745158_03283</name>
</gene>
<evidence type="ECO:0000256" key="2">
    <source>
        <dbReference type="ARBA" id="ARBA00022676"/>
    </source>
</evidence>
<keyword evidence="4" id="KW-1133">Transmembrane helix</keyword>
<protein>
    <submittedName>
        <fullName evidence="6">Glycosyl transferase family 2</fullName>
    </submittedName>
</protein>
<dbReference type="RefSeq" id="WP_072853690.1">
    <property type="nucleotide sequence ID" value="NZ_FQVI01000021.1"/>
</dbReference>
<dbReference type="InterPro" id="IPR001173">
    <property type="entry name" value="Glyco_trans_2-like"/>
</dbReference>